<keyword evidence="1" id="KW-0238">DNA-binding</keyword>
<gene>
    <name evidence="3" type="ORF">WDJ50_15120</name>
</gene>
<dbReference type="CDD" id="cd00093">
    <property type="entry name" value="HTH_XRE"/>
    <property type="match status" value="1"/>
</dbReference>
<dbReference type="PANTHER" id="PTHR46797">
    <property type="entry name" value="HTH-TYPE TRANSCRIPTIONAL REGULATOR"/>
    <property type="match status" value="1"/>
</dbReference>
<organism evidence="3">
    <name type="scientific">Deinococcus sp. VB142</name>
    <dbReference type="NCBI Taxonomy" id="3112952"/>
    <lineage>
        <taxon>Bacteria</taxon>
        <taxon>Thermotogati</taxon>
        <taxon>Deinococcota</taxon>
        <taxon>Deinococci</taxon>
        <taxon>Deinococcales</taxon>
        <taxon>Deinococcaceae</taxon>
        <taxon>Deinococcus</taxon>
    </lineage>
</organism>
<dbReference type="SUPFAM" id="SSF47413">
    <property type="entry name" value="lambda repressor-like DNA-binding domains"/>
    <property type="match status" value="1"/>
</dbReference>
<reference evidence="3" key="1">
    <citation type="submission" date="2024-03" db="EMBL/GenBank/DDBJ databases">
        <title>Deinococcus weizhi sp. nov., isolated from human skin.</title>
        <authorList>
            <person name="Wei Z."/>
            <person name="Tian F."/>
            <person name="Yang C."/>
            <person name="Xin L.T."/>
            <person name="Wen Z.J."/>
            <person name="Lan K.C."/>
            <person name="Yu L."/>
            <person name="Zhe W."/>
            <person name="Dan F.D."/>
            <person name="Jun W."/>
            <person name="Rui Z."/>
            <person name="Yong X.J."/>
            <person name="Ting Y."/>
            <person name="Wei X."/>
            <person name="Xu Z.G."/>
            <person name="Xin Z."/>
            <person name="Dong F.G."/>
            <person name="Ni X.M."/>
            <person name="Zheng M.G."/>
            <person name="Chun Y."/>
            <person name="Qian W.X."/>
        </authorList>
    </citation>
    <scope>NUCLEOTIDE SEQUENCE</scope>
    <source>
        <strain evidence="3">VB142</strain>
    </source>
</reference>
<dbReference type="RefSeq" id="WP_339097865.1">
    <property type="nucleotide sequence ID" value="NZ_CP149783.1"/>
</dbReference>
<feature type="domain" description="HTH cro/C1-type" evidence="2">
    <location>
        <begin position="7"/>
        <end position="61"/>
    </location>
</feature>
<dbReference type="SMART" id="SM00530">
    <property type="entry name" value="HTH_XRE"/>
    <property type="match status" value="1"/>
</dbReference>
<dbReference type="PANTHER" id="PTHR46797:SF1">
    <property type="entry name" value="METHYLPHOSPHONATE SYNTHASE"/>
    <property type="match status" value="1"/>
</dbReference>
<evidence type="ECO:0000256" key="1">
    <source>
        <dbReference type="ARBA" id="ARBA00023125"/>
    </source>
</evidence>
<evidence type="ECO:0000313" key="3">
    <source>
        <dbReference type="EMBL" id="WYF46389.1"/>
    </source>
</evidence>
<accession>A0AAU6Q866</accession>
<dbReference type="PROSITE" id="PS50943">
    <property type="entry name" value="HTH_CROC1"/>
    <property type="match status" value="1"/>
</dbReference>
<evidence type="ECO:0000259" key="2">
    <source>
        <dbReference type="PROSITE" id="PS50943"/>
    </source>
</evidence>
<protein>
    <submittedName>
        <fullName evidence="3">Helix-turn-helix transcriptional regulator</fullName>
    </submittedName>
</protein>
<dbReference type="AlphaFoldDB" id="A0AAU6Q866"/>
<dbReference type="InterPro" id="IPR001387">
    <property type="entry name" value="Cro/C1-type_HTH"/>
</dbReference>
<dbReference type="Pfam" id="PF01381">
    <property type="entry name" value="HTH_3"/>
    <property type="match status" value="1"/>
</dbReference>
<dbReference type="GO" id="GO:0003700">
    <property type="term" value="F:DNA-binding transcription factor activity"/>
    <property type="evidence" value="ECO:0007669"/>
    <property type="project" value="TreeGrafter"/>
</dbReference>
<dbReference type="GO" id="GO:0005829">
    <property type="term" value="C:cytosol"/>
    <property type="evidence" value="ECO:0007669"/>
    <property type="project" value="TreeGrafter"/>
</dbReference>
<proteinExistence type="predicted"/>
<dbReference type="InterPro" id="IPR050807">
    <property type="entry name" value="TransReg_Diox_bact_type"/>
</dbReference>
<name>A0AAU6Q866_9DEIO</name>
<dbReference type="Gene3D" id="1.10.260.40">
    <property type="entry name" value="lambda repressor-like DNA-binding domains"/>
    <property type="match status" value="1"/>
</dbReference>
<dbReference type="InterPro" id="IPR010982">
    <property type="entry name" value="Lambda_DNA-bd_dom_sf"/>
</dbReference>
<sequence length="129" mass="14811">MKLYERMRDLRRRNGLRLKDVASAAGLSIPFLSDIERGTVNPSLETLVTLARTYNLTLQELLQGVNFVGTAQGQGIPIGLQELLADPVLGAQLTPEWVRTLSRIDLRGRRPRDKHDWYEMFMHLRRILD</sequence>
<dbReference type="EMBL" id="CP149783">
    <property type="protein sequence ID" value="WYF46389.1"/>
    <property type="molecule type" value="Genomic_DNA"/>
</dbReference>
<dbReference type="GO" id="GO:0003677">
    <property type="term" value="F:DNA binding"/>
    <property type="evidence" value="ECO:0007669"/>
    <property type="project" value="UniProtKB-KW"/>
</dbReference>